<gene>
    <name evidence="2" type="ORF">A3A79_01800</name>
</gene>
<dbReference type="STRING" id="1798392.A3A79_01800"/>
<comment type="caution">
    <text evidence="2">The sequence shown here is derived from an EMBL/GenBank/DDBJ whole genome shotgun (WGS) entry which is preliminary data.</text>
</comment>
<name>A0A1F6AGR1_9BACT</name>
<sequence length="122" mass="14060">MAGYDSLEKRTQQIRDAVTELARGLEITDGLFVFNHTTKLYRRYDFGELTVKQLKDIRKALNEQEGQVVLSNVEYTEKGKKMTAFGLAITPEHSLQFAFKENGEPMETGMNRMNPSRKEVRK</sequence>
<dbReference type="Proteomes" id="UP000178759">
    <property type="component" value="Unassembled WGS sequence"/>
</dbReference>
<proteinExistence type="predicted"/>
<reference evidence="2 3" key="1">
    <citation type="journal article" date="2016" name="Nat. Commun.">
        <title>Thousands of microbial genomes shed light on interconnected biogeochemical processes in an aquifer system.</title>
        <authorList>
            <person name="Anantharaman K."/>
            <person name="Brown C.T."/>
            <person name="Hug L.A."/>
            <person name="Sharon I."/>
            <person name="Castelle C.J."/>
            <person name="Probst A.J."/>
            <person name="Thomas B.C."/>
            <person name="Singh A."/>
            <person name="Wilkins M.J."/>
            <person name="Karaoz U."/>
            <person name="Brodie E.L."/>
            <person name="Williams K.H."/>
            <person name="Hubbard S.S."/>
            <person name="Banfield J.F."/>
        </authorList>
    </citation>
    <scope>NUCLEOTIDE SEQUENCE [LARGE SCALE GENOMIC DNA]</scope>
</reference>
<evidence type="ECO:0000256" key="1">
    <source>
        <dbReference type="SAM" id="MobiDB-lite"/>
    </source>
</evidence>
<organism evidence="2 3">
    <name type="scientific">Candidatus Gottesmanbacteria bacterium RIFCSPLOWO2_01_FULL_43_11b</name>
    <dbReference type="NCBI Taxonomy" id="1798392"/>
    <lineage>
        <taxon>Bacteria</taxon>
        <taxon>Candidatus Gottesmaniibacteriota</taxon>
    </lineage>
</organism>
<evidence type="ECO:0000313" key="3">
    <source>
        <dbReference type="Proteomes" id="UP000178759"/>
    </source>
</evidence>
<accession>A0A1F6AGR1</accession>
<dbReference type="AlphaFoldDB" id="A0A1F6AGR1"/>
<evidence type="ECO:0000313" key="2">
    <source>
        <dbReference type="EMBL" id="OGG23914.1"/>
    </source>
</evidence>
<dbReference type="EMBL" id="MFJV01000001">
    <property type="protein sequence ID" value="OGG23914.1"/>
    <property type="molecule type" value="Genomic_DNA"/>
</dbReference>
<protein>
    <submittedName>
        <fullName evidence="2">Uncharacterized protein</fullName>
    </submittedName>
</protein>
<feature type="region of interest" description="Disordered" evidence="1">
    <location>
        <begin position="102"/>
        <end position="122"/>
    </location>
</feature>